<name>A0A8T9T3J3_9BACT</name>
<keyword evidence="2" id="KW-1185">Reference proteome</keyword>
<dbReference type="EMBL" id="CP095053">
    <property type="protein sequence ID" value="UOR07160.1"/>
    <property type="molecule type" value="Genomic_DNA"/>
</dbReference>
<accession>A0A8T9T3J3</accession>
<dbReference type="RefSeq" id="WP_245096700.1">
    <property type="nucleotide sequence ID" value="NZ_CP095053.1"/>
</dbReference>
<dbReference type="AlphaFoldDB" id="A0A8T9T3J3"/>
<organism evidence="1 2">
    <name type="scientific">Hymenobacter aerilatus</name>
    <dbReference type="NCBI Taxonomy" id="2932251"/>
    <lineage>
        <taxon>Bacteria</taxon>
        <taxon>Pseudomonadati</taxon>
        <taxon>Bacteroidota</taxon>
        <taxon>Cytophagia</taxon>
        <taxon>Cytophagales</taxon>
        <taxon>Hymenobacteraceae</taxon>
        <taxon>Hymenobacter</taxon>
    </lineage>
</organism>
<sequence length="101" mass="11816">MAYAAQAGLRPWEFWRMTWPDYEHAVLGYQNKQEQEIRRLRELGAWVFQANGTKTKTGKEIQGAMLWPLPTDRATSEKTESNDAFLKRMAAMNYFKRPTTT</sequence>
<dbReference type="KEGG" id="haei:MUN82_08695"/>
<evidence type="ECO:0000313" key="1">
    <source>
        <dbReference type="EMBL" id="UOR07160.1"/>
    </source>
</evidence>
<proteinExistence type="predicted"/>
<protein>
    <submittedName>
        <fullName evidence="1">Uncharacterized protein</fullName>
    </submittedName>
</protein>
<reference evidence="1 2" key="1">
    <citation type="submission" date="2022-04" db="EMBL/GenBank/DDBJ databases">
        <title>Hymenobacter sp. isolated from the air.</title>
        <authorList>
            <person name="Won M."/>
            <person name="Lee C.-M."/>
            <person name="Woen H.-Y."/>
            <person name="Kwon S.-W."/>
        </authorList>
    </citation>
    <scope>NUCLEOTIDE SEQUENCE [LARGE SCALE GENOMIC DNA]</scope>
    <source>
        <strain evidence="2">5413 J-13</strain>
    </source>
</reference>
<evidence type="ECO:0000313" key="2">
    <source>
        <dbReference type="Proteomes" id="UP000829925"/>
    </source>
</evidence>
<dbReference type="Proteomes" id="UP000829925">
    <property type="component" value="Chromosome"/>
</dbReference>
<gene>
    <name evidence="1" type="ORF">MUN82_08695</name>
</gene>